<dbReference type="AlphaFoldDB" id="A0A0C3NMV6"/>
<evidence type="ECO:0000313" key="1">
    <source>
        <dbReference type="EMBL" id="KIN96663.1"/>
    </source>
</evidence>
<reference evidence="2" key="2">
    <citation type="submission" date="2015-01" db="EMBL/GenBank/DDBJ databases">
        <title>Evolutionary Origins and Diversification of the Mycorrhizal Mutualists.</title>
        <authorList>
            <consortium name="DOE Joint Genome Institute"/>
            <consortium name="Mycorrhizal Genomics Consortium"/>
            <person name="Kohler A."/>
            <person name="Kuo A."/>
            <person name="Nagy L.G."/>
            <person name="Floudas D."/>
            <person name="Copeland A."/>
            <person name="Barry K.W."/>
            <person name="Cichocki N."/>
            <person name="Veneault-Fourrey C."/>
            <person name="LaButti K."/>
            <person name="Lindquist E.A."/>
            <person name="Lipzen A."/>
            <person name="Lundell T."/>
            <person name="Morin E."/>
            <person name="Murat C."/>
            <person name="Riley R."/>
            <person name="Ohm R."/>
            <person name="Sun H."/>
            <person name="Tunlid A."/>
            <person name="Henrissat B."/>
            <person name="Grigoriev I.V."/>
            <person name="Hibbett D.S."/>
            <person name="Martin F."/>
        </authorList>
    </citation>
    <scope>NUCLEOTIDE SEQUENCE [LARGE SCALE GENOMIC DNA]</scope>
    <source>
        <strain evidence="2">Marx 270</strain>
    </source>
</reference>
<proteinExistence type="predicted"/>
<organism evidence="1 2">
    <name type="scientific">Pisolithus tinctorius Marx 270</name>
    <dbReference type="NCBI Taxonomy" id="870435"/>
    <lineage>
        <taxon>Eukaryota</taxon>
        <taxon>Fungi</taxon>
        <taxon>Dikarya</taxon>
        <taxon>Basidiomycota</taxon>
        <taxon>Agaricomycotina</taxon>
        <taxon>Agaricomycetes</taxon>
        <taxon>Agaricomycetidae</taxon>
        <taxon>Boletales</taxon>
        <taxon>Sclerodermatineae</taxon>
        <taxon>Pisolithaceae</taxon>
        <taxon>Pisolithus</taxon>
    </lineage>
</organism>
<dbReference type="Proteomes" id="UP000054217">
    <property type="component" value="Unassembled WGS sequence"/>
</dbReference>
<evidence type="ECO:0000313" key="2">
    <source>
        <dbReference type="Proteomes" id="UP000054217"/>
    </source>
</evidence>
<dbReference type="InParanoid" id="A0A0C3NMV6"/>
<reference evidence="1 2" key="1">
    <citation type="submission" date="2014-04" db="EMBL/GenBank/DDBJ databases">
        <authorList>
            <consortium name="DOE Joint Genome Institute"/>
            <person name="Kuo A."/>
            <person name="Kohler A."/>
            <person name="Costa M.D."/>
            <person name="Nagy L.G."/>
            <person name="Floudas D."/>
            <person name="Copeland A."/>
            <person name="Barry K.W."/>
            <person name="Cichocki N."/>
            <person name="Veneault-Fourrey C."/>
            <person name="LaButti K."/>
            <person name="Lindquist E.A."/>
            <person name="Lipzen A."/>
            <person name="Lundell T."/>
            <person name="Morin E."/>
            <person name="Murat C."/>
            <person name="Sun H."/>
            <person name="Tunlid A."/>
            <person name="Henrissat B."/>
            <person name="Grigoriev I.V."/>
            <person name="Hibbett D.S."/>
            <person name="Martin F."/>
            <person name="Nordberg H.P."/>
            <person name="Cantor M.N."/>
            <person name="Hua S.X."/>
        </authorList>
    </citation>
    <scope>NUCLEOTIDE SEQUENCE [LARGE SCALE GENOMIC DNA]</scope>
    <source>
        <strain evidence="1 2">Marx 270</strain>
    </source>
</reference>
<gene>
    <name evidence="1" type="ORF">M404DRAFT_1006693</name>
</gene>
<name>A0A0C3NMV6_PISTI</name>
<keyword evidence="2" id="KW-1185">Reference proteome</keyword>
<protein>
    <submittedName>
        <fullName evidence="1">Uncharacterized protein</fullName>
    </submittedName>
</protein>
<dbReference type="EMBL" id="KN832043">
    <property type="protein sequence ID" value="KIN96663.1"/>
    <property type="molecule type" value="Genomic_DNA"/>
</dbReference>
<sequence length="76" mass="9052">MHSQEQRPIAERVMKAAHDKRFTFKGEMIRQRSKKLGLGVTLRITTSHTVQKNQRRYQYPTHNLYWSVAYMGVIVF</sequence>
<accession>A0A0C3NMV6</accession>
<dbReference type="HOGENOM" id="CLU_2655463_0_0_1"/>